<evidence type="ECO:0000313" key="18">
    <source>
        <dbReference type="EMBL" id="RXI09063.1"/>
    </source>
</evidence>
<dbReference type="EC" id="2.7.4.3" evidence="6"/>
<dbReference type="PROSITE" id="PS51017">
    <property type="entry name" value="CCT"/>
    <property type="match status" value="1"/>
</dbReference>
<dbReference type="InterPro" id="IPR000850">
    <property type="entry name" value="Adenylat/UMP-CMP_kin"/>
</dbReference>
<dbReference type="NCBIfam" id="TIGR01351">
    <property type="entry name" value="adk"/>
    <property type="match status" value="1"/>
</dbReference>
<dbReference type="GO" id="GO:0004017">
    <property type="term" value="F:AMP kinase activity"/>
    <property type="evidence" value="ECO:0007669"/>
    <property type="project" value="UniProtKB-EC"/>
</dbReference>
<feature type="region of interest" description="Disordered" evidence="15">
    <location>
        <begin position="484"/>
        <end position="572"/>
    </location>
</feature>
<comment type="caution">
    <text evidence="18">The sequence shown here is derived from an EMBL/GenBank/DDBJ whole genome shotgun (WGS) entry which is preliminary data.</text>
</comment>
<evidence type="ECO:0000256" key="11">
    <source>
        <dbReference type="ARBA" id="ARBA00023242"/>
    </source>
</evidence>
<comment type="catalytic activity">
    <reaction evidence="1">
        <text>AMP + ATP = 2 ADP</text>
        <dbReference type="Rhea" id="RHEA:12973"/>
        <dbReference type="ChEBI" id="CHEBI:30616"/>
        <dbReference type="ChEBI" id="CHEBI:456215"/>
        <dbReference type="ChEBI" id="CHEBI:456216"/>
        <dbReference type="EC" id="2.7.4.3"/>
    </reaction>
</comment>
<dbReference type="PRINTS" id="PR00094">
    <property type="entry name" value="ADENYLTKNASE"/>
</dbReference>
<dbReference type="GO" id="GO:0000160">
    <property type="term" value="P:phosphorelay signal transduction system"/>
    <property type="evidence" value="ECO:0007669"/>
    <property type="project" value="InterPro"/>
</dbReference>
<proteinExistence type="inferred from homology"/>
<dbReference type="GO" id="GO:0005524">
    <property type="term" value="F:ATP binding"/>
    <property type="evidence" value="ECO:0007669"/>
    <property type="project" value="InterPro"/>
</dbReference>
<evidence type="ECO:0000256" key="6">
    <source>
        <dbReference type="ARBA" id="ARBA00012955"/>
    </source>
</evidence>
<dbReference type="STRING" id="3750.A0A498KVV3"/>
<keyword evidence="19" id="KW-1185">Reference proteome</keyword>
<dbReference type="Proteomes" id="UP000290289">
    <property type="component" value="Chromosome 1"/>
</dbReference>
<feature type="compositionally biased region" description="Polar residues" evidence="15">
    <location>
        <begin position="774"/>
        <end position="788"/>
    </location>
</feature>
<dbReference type="PROSITE" id="PS00113">
    <property type="entry name" value="ADENYLATE_KINASE"/>
    <property type="match status" value="1"/>
</dbReference>
<dbReference type="GO" id="GO:0005634">
    <property type="term" value="C:nucleus"/>
    <property type="evidence" value="ECO:0007669"/>
    <property type="project" value="UniProtKB-SubCell"/>
</dbReference>
<dbReference type="Pfam" id="PF00072">
    <property type="entry name" value="Response_reg"/>
    <property type="match status" value="1"/>
</dbReference>
<dbReference type="CDD" id="cd01428">
    <property type="entry name" value="ADK"/>
    <property type="match status" value="1"/>
</dbReference>
<evidence type="ECO:0000256" key="10">
    <source>
        <dbReference type="ARBA" id="ARBA00023108"/>
    </source>
</evidence>
<keyword evidence="7" id="KW-0808">Transferase</keyword>
<evidence type="ECO:0000256" key="4">
    <source>
        <dbReference type="ARBA" id="ARBA00010330"/>
    </source>
</evidence>
<evidence type="ECO:0000313" key="19">
    <source>
        <dbReference type="Proteomes" id="UP000290289"/>
    </source>
</evidence>
<comment type="similarity">
    <text evidence="3">Belongs to the adenylate kinase family.</text>
</comment>
<evidence type="ECO:0000256" key="5">
    <source>
        <dbReference type="ARBA" id="ARBA00011245"/>
    </source>
</evidence>
<evidence type="ECO:0000256" key="8">
    <source>
        <dbReference type="ARBA" id="ARBA00022741"/>
    </source>
</evidence>
<name>A0A498KVV3_MALDO</name>
<feature type="compositionally biased region" description="Polar residues" evidence="15">
    <location>
        <begin position="484"/>
        <end position="517"/>
    </location>
</feature>
<dbReference type="PROSITE" id="PS50110">
    <property type="entry name" value="RESPONSE_REGULATORY"/>
    <property type="match status" value="1"/>
</dbReference>
<feature type="domain" description="Response regulatory" evidence="16">
    <location>
        <begin position="354"/>
        <end position="478"/>
    </location>
</feature>
<dbReference type="InterPro" id="IPR001789">
    <property type="entry name" value="Sig_transdc_resp-reg_receiver"/>
</dbReference>
<evidence type="ECO:0000256" key="9">
    <source>
        <dbReference type="ARBA" id="ARBA00022777"/>
    </source>
</evidence>
<evidence type="ECO:0000256" key="1">
    <source>
        <dbReference type="ARBA" id="ARBA00000582"/>
    </source>
</evidence>
<evidence type="ECO:0000259" key="17">
    <source>
        <dbReference type="PROSITE" id="PS51017"/>
    </source>
</evidence>
<keyword evidence="11 14" id="KW-0539">Nucleus</keyword>
<keyword evidence="8" id="KW-0547">Nucleotide-binding</keyword>
<evidence type="ECO:0000259" key="16">
    <source>
        <dbReference type="PROSITE" id="PS50110"/>
    </source>
</evidence>
<feature type="region of interest" description="Disordered" evidence="15">
    <location>
        <begin position="588"/>
        <end position="638"/>
    </location>
</feature>
<protein>
    <recommendedName>
        <fullName evidence="6">adenylate kinase</fullName>
        <ecNumber evidence="6">2.7.4.3</ecNumber>
    </recommendedName>
    <alternativeName>
        <fullName evidence="12">ATP:AMP phosphotransferase</fullName>
    </alternativeName>
</protein>
<reference evidence="18 19" key="1">
    <citation type="submission" date="2018-10" db="EMBL/GenBank/DDBJ databases">
        <title>A high-quality apple genome assembly.</title>
        <authorList>
            <person name="Hu J."/>
        </authorList>
    </citation>
    <scope>NUCLEOTIDE SEQUENCE [LARGE SCALE GENOMIC DNA]</scope>
    <source>
        <strain evidence="19">cv. HFTH1</strain>
        <tissue evidence="18">Young leaf</tissue>
    </source>
</reference>
<dbReference type="InterPro" id="IPR010402">
    <property type="entry name" value="CCT_domain"/>
</dbReference>
<comment type="similarity">
    <text evidence="4">Belongs to the ARR-like family.</text>
</comment>
<feature type="compositionally biased region" description="Basic and acidic residues" evidence="15">
    <location>
        <begin position="611"/>
        <end position="638"/>
    </location>
</feature>
<dbReference type="SUPFAM" id="SSF52540">
    <property type="entry name" value="P-loop containing nucleoside triphosphate hydrolases"/>
    <property type="match status" value="1"/>
</dbReference>
<evidence type="ECO:0000256" key="13">
    <source>
        <dbReference type="PROSITE-ProRule" id="PRU00169"/>
    </source>
</evidence>
<comment type="subcellular location">
    <subcellularLocation>
        <location evidence="2 14">Nucleus</location>
    </subcellularLocation>
</comment>
<dbReference type="InterPro" id="IPR027417">
    <property type="entry name" value="P-loop_NTPase"/>
</dbReference>
<evidence type="ECO:0000256" key="2">
    <source>
        <dbReference type="ARBA" id="ARBA00004123"/>
    </source>
</evidence>
<sequence>MAVLNRVLKLRRPGSYFSLRSFHSSPFLNSETDIKASVSVIPKPLPLHRDVKDRNVQWVFLGCPGVGKGTYASRLCHLLGVPHIATGDLVRDELSSSGPFALQLAEVVNQGKLVSDEIIINLLSKRLEAIAAKGETGFILDGFPRTIRQAEILEGVTDIDLVINLKLREEALLAKCLGRRICSDCGGNYNVASVDIKAEDGNPGMYMAPLLPPPNCASKLITRSDDTEEVVKERLRIYNDMSQPVEEFYRSRGKLLEFDLPGGIPESWPKLLQALNLEDHEDNRNSPVTRERVELNCHIRDENKEIKDGAMGDGRGLSKEEGFQVNEDLHSVNDGRPEQQLQGWEEFLSVRSLKVLLVENDDGTRNVLRALLQNCGYEVDPTFAVIEADNGIRAWEILEDLTTHVDLILSEVVMPSLSGMDLLTNIMDHKTRRNIPVIMMSSQDSMSTVIKCLSKGAVDFLLKPIRKNELKNLWRHIWRKCQKQSSGSGSASDIGTQKSTKSSSFEESDKNTGSNCEDNIALGNISLTDKDEGDNGSGTETSQVDPSRDDTFGNDGVPAFKTSEGEGQNEELGDVVMGKDSAIGLPRTSVLQLDEPKEEGLTNTTSTNKDGLPEIDSKNDDEQTEKGQPELNNEKPNRELRNQAVDLMCGIGNSTTFPQMQCIMFDVPNGVFKLPEIKAKAIHDSKEIPSLELSLMTQRDVRDARCSGHDQNVLRHSNNSAFSRYKFSTNSKQTPSGNIGSYPALGNSSGGANAKSFQNSQSKSDGTPLYQRPNGCSDNDDTGSTTNKFFANKETSEDNADPRSIHSSSVFQPDHNRIMSYNQLIEQGPADAAVHYTTLSQEWGMNQHVQVQQQHHHHMHNVRLDQHQQILNHDGLSLKNLVAAAPQCGSSNVQGAPMEGNIGSNSLHGCALERNNSINGQSGSSSAINSRGTYMESDKHIAGEEATISATEGGSKSGVDQNRLAQREAALHKFRQKRKDRCFEKKVRYQSRKKLAEERPRVRGQFVREVKAVILDGVAKT</sequence>
<dbReference type="AlphaFoldDB" id="A0A498KVV3"/>
<comment type="subunit">
    <text evidence="5">Monomer.</text>
</comment>
<feature type="compositionally biased region" description="Polar residues" evidence="15">
    <location>
        <begin position="728"/>
        <end position="739"/>
    </location>
</feature>
<dbReference type="SUPFAM" id="SSF52172">
    <property type="entry name" value="CheY-like"/>
    <property type="match status" value="1"/>
</dbReference>
<keyword evidence="9" id="KW-0418">Kinase</keyword>
<dbReference type="InterPro" id="IPR006259">
    <property type="entry name" value="Adenyl_kin_sub"/>
</dbReference>
<gene>
    <name evidence="18" type="ORF">DVH24_023207</name>
</gene>
<evidence type="ECO:0000256" key="3">
    <source>
        <dbReference type="ARBA" id="ARBA00007220"/>
    </source>
</evidence>
<evidence type="ECO:0000256" key="12">
    <source>
        <dbReference type="ARBA" id="ARBA00031517"/>
    </source>
</evidence>
<keyword evidence="10" id="KW-0090">Biological rhythms</keyword>
<feature type="compositionally biased region" description="Polar residues" evidence="15">
    <location>
        <begin position="746"/>
        <end position="765"/>
    </location>
</feature>
<feature type="region of interest" description="Disordered" evidence="15">
    <location>
        <begin position="728"/>
        <end position="788"/>
    </location>
</feature>
<evidence type="ECO:0000256" key="7">
    <source>
        <dbReference type="ARBA" id="ARBA00022679"/>
    </source>
</evidence>
<dbReference type="Gene3D" id="3.40.50.300">
    <property type="entry name" value="P-loop containing nucleotide triphosphate hydrolases"/>
    <property type="match status" value="1"/>
</dbReference>
<accession>A0A498KVV3</accession>
<evidence type="ECO:0000256" key="15">
    <source>
        <dbReference type="SAM" id="MobiDB-lite"/>
    </source>
</evidence>
<organism evidence="18 19">
    <name type="scientific">Malus domestica</name>
    <name type="common">Apple</name>
    <name type="synonym">Pyrus malus</name>
    <dbReference type="NCBI Taxonomy" id="3750"/>
    <lineage>
        <taxon>Eukaryota</taxon>
        <taxon>Viridiplantae</taxon>
        <taxon>Streptophyta</taxon>
        <taxon>Embryophyta</taxon>
        <taxon>Tracheophyta</taxon>
        <taxon>Spermatophyta</taxon>
        <taxon>Magnoliopsida</taxon>
        <taxon>eudicotyledons</taxon>
        <taxon>Gunneridae</taxon>
        <taxon>Pentapetalae</taxon>
        <taxon>rosids</taxon>
        <taxon>fabids</taxon>
        <taxon>Rosales</taxon>
        <taxon>Rosaceae</taxon>
        <taxon>Amygdaloideae</taxon>
        <taxon>Maleae</taxon>
        <taxon>Malus</taxon>
    </lineage>
</organism>
<dbReference type="InterPro" id="IPR011006">
    <property type="entry name" value="CheY-like_superfamily"/>
</dbReference>
<evidence type="ECO:0000256" key="14">
    <source>
        <dbReference type="PROSITE-ProRule" id="PRU00357"/>
    </source>
</evidence>
<dbReference type="EMBL" id="RDQH01000327">
    <property type="protein sequence ID" value="RXI09063.1"/>
    <property type="molecule type" value="Genomic_DNA"/>
</dbReference>
<dbReference type="HAMAP" id="MF_00235">
    <property type="entry name" value="Adenylate_kinase_Adk"/>
    <property type="match status" value="1"/>
</dbReference>
<dbReference type="SMART" id="SM00448">
    <property type="entry name" value="REC"/>
    <property type="match status" value="1"/>
</dbReference>
<dbReference type="Pfam" id="PF06203">
    <property type="entry name" value="CCT"/>
    <property type="match status" value="1"/>
</dbReference>
<dbReference type="Gene3D" id="3.40.50.2300">
    <property type="match status" value="1"/>
</dbReference>
<dbReference type="GO" id="GO:0048511">
    <property type="term" value="P:rhythmic process"/>
    <property type="evidence" value="ECO:0007669"/>
    <property type="project" value="UniProtKB-KW"/>
</dbReference>
<dbReference type="Pfam" id="PF00406">
    <property type="entry name" value="ADK"/>
    <property type="match status" value="1"/>
</dbReference>
<feature type="domain" description="CCT" evidence="17">
    <location>
        <begin position="967"/>
        <end position="1009"/>
    </location>
</feature>
<comment type="caution">
    <text evidence="13">Lacks conserved residue(s) required for the propagation of feature annotation.</text>
</comment>
<dbReference type="PANTHER" id="PTHR23359">
    <property type="entry name" value="NUCLEOTIDE KINASE"/>
    <property type="match status" value="1"/>
</dbReference>
<dbReference type="InterPro" id="IPR033690">
    <property type="entry name" value="Adenylat_kinase_CS"/>
</dbReference>